<sequence length="273" mass="28260">MALVVTGGAVRLTGSGLGCSTWPQCEPGSFTPALHEATSIHPFIEFGNRTLTGVLGIIVIAVALAVCTDRSRARGYRAFGVVPLVGVVLQAVVGGMSVLLDLNPAVVGVHLLISMSLVAASAVLLYRHGEGDGPVRWLVPAREVWLARALAGVAAVVLALGVVVTGSGPHGGDDEVAFRFAVDPVLVARAHSLAVWVFVALLVTLLVALVRGGAPLRARRAAYLLLAITLAQGAIGYAQYFTGLPEVLVGLHMLGAALLTASTAQTVMTLRRR</sequence>
<evidence type="ECO:0000256" key="6">
    <source>
        <dbReference type="ARBA" id="ARBA00023002"/>
    </source>
</evidence>
<keyword evidence="14" id="KW-1185">Reference proteome</keyword>
<dbReference type="GO" id="GO:0016020">
    <property type="term" value="C:membrane"/>
    <property type="evidence" value="ECO:0007669"/>
    <property type="project" value="UniProtKB-SubCell"/>
</dbReference>
<keyword evidence="7" id="KW-0408">Iron</keyword>
<evidence type="ECO:0000256" key="11">
    <source>
        <dbReference type="ARBA" id="ARBA00023444"/>
    </source>
</evidence>
<evidence type="ECO:0000256" key="5">
    <source>
        <dbReference type="ARBA" id="ARBA00022989"/>
    </source>
</evidence>
<name>A0A8A4ZJE5_9MICO</name>
<evidence type="ECO:0000256" key="10">
    <source>
        <dbReference type="ARBA" id="ARBA00023157"/>
    </source>
</evidence>
<keyword evidence="8" id="KW-0350">Heme biosynthesis</keyword>
<proteinExistence type="predicted"/>
<dbReference type="PANTHER" id="PTHR35457">
    <property type="entry name" value="HEME A SYNTHASE"/>
    <property type="match status" value="1"/>
</dbReference>
<evidence type="ECO:0000256" key="3">
    <source>
        <dbReference type="ARBA" id="ARBA00022692"/>
    </source>
</evidence>
<evidence type="ECO:0000256" key="4">
    <source>
        <dbReference type="ARBA" id="ARBA00022723"/>
    </source>
</evidence>
<dbReference type="Pfam" id="PF02628">
    <property type="entry name" value="COX15-CtaA"/>
    <property type="match status" value="1"/>
</dbReference>
<dbReference type="InterPro" id="IPR050450">
    <property type="entry name" value="COX15/CtaA_HemeA_synthase"/>
</dbReference>
<comment type="pathway">
    <text evidence="11">Porphyrin-containing compound metabolism.</text>
</comment>
<comment type="subcellular location">
    <subcellularLocation>
        <location evidence="1">Membrane</location>
        <topology evidence="1">Multi-pass membrane protein</topology>
    </subcellularLocation>
</comment>
<evidence type="ECO:0000256" key="12">
    <source>
        <dbReference type="SAM" id="Phobius"/>
    </source>
</evidence>
<evidence type="ECO:0000313" key="13">
    <source>
        <dbReference type="EMBL" id="QTE31385.1"/>
    </source>
</evidence>
<keyword evidence="6" id="KW-0560">Oxidoreductase</keyword>
<gene>
    <name evidence="13" type="ORF">J4E96_07165</name>
</gene>
<dbReference type="KEGG" id="psic:J4E96_07165"/>
<feature type="transmembrane region" description="Helical" evidence="12">
    <location>
        <begin position="222"/>
        <end position="241"/>
    </location>
</feature>
<dbReference type="AlphaFoldDB" id="A0A8A4ZJE5"/>
<dbReference type="PANTHER" id="PTHR35457:SF1">
    <property type="entry name" value="HEME A SYNTHASE"/>
    <property type="match status" value="1"/>
</dbReference>
<keyword evidence="4" id="KW-0479">Metal-binding</keyword>
<protein>
    <submittedName>
        <fullName evidence="13">COX15/CtaA family protein</fullName>
    </submittedName>
</protein>
<dbReference type="GO" id="GO:0016491">
    <property type="term" value="F:oxidoreductase activity"/>
    <property type="evidence" value="ECO:0007669"/>
    <property type="project" value="UniProtKB-KW"/>
</dbReference>
<feature type="transmembrane region" description="Helical" evidence="12">
    <location>
        <begin position="79"/>
        <end position="99"/>
    </location>
</feature>
<dbReference type="GO" id="GO:0006784">
    <property type="term" value="P:heme A biosynthetic process"/>
    <property type="evidence" value="ECO:0007669"/>
    <property type="project" value="InterPro"/>
</dbReference>
<reference evidence="13" key="1">
    <citation type="submission" date="2021-03" db="EMBL/GenBank/DDBJ databases">
        <title>Pengzhenrongella sicca gen. nov., sp. nov., a new member of suborder Micrococcineae isolated from High-Arctic tundra soil.</title>
        <authorList>
            <person name="Peng F."/>
        </authorList>
    </citation>
    <scope>NUCLEOTIDE SEQUENCE</scope>
    <source>
        <strain evidence="13">LRZ-2</strain>
    </source>
</reference>
<evidence type="ECO:0000256" key="1">
    <source>
        <dbReference type="ARBA" id="ARBA00004141"/>
    </source>
</evidence>
<dbReference type="GO" id="GO:0046872">
    <property type="term" value="F:metal ion binding"/>
    <property type="evidence" value="ECO:0007669"/>
    <property type="project" value="UniProtKB-KW"/>
</dbReference>
<keyword evidence="2" id="KW-1003">Cell membrane</keyword>
<keyword evidence="9 12" id="KW-0472">Membrane</keyword>
<evidence type="ECO:0000256" key="9">
    <source>
        <dbReference type="ARBA" id="ARBA00023136"/>
    </source>
</evidence>
<evidence type="ECO:0000256" key="8">
    <source>
        <dbReference type="ARBA" id="ARBA00023133"/>
    </source>
</evidence>
<keyword evidence="10" id="KW-1015">Disulfide bond</keyword>
<feature type="transmembrane region" description="Helical" evidence="12">
    <location>
        <begin position="50"/>
        <end position="67"/>
    </location>
</feature>
<feature type="transmembrane region" description="Helical" evidence="12">
    <location>
        <begin position="145"/>
        <end position="166"/>
    </location>
</feature>
<dbReference type="Proteomes" id="UP000663937">
    <property type="component" value="Chromosome"/>
</dbReference>
<feature type="transmembrane region" description="Helical" evidence="12">
    <location>
        <begin position="247"/>
        <end position="270"/>
    </location>
</feature>
<keyword evidence="3 12" id="KW-0812">Transmembrane</keyword>
<accession>A0A8A4ZJE5</accession>
<feature type="transmembrane region" description="Helical" evidence="12">
    <location>
        <begin position="186"/>
        <end position="210"/>
    </location>
</feature>
<dbReference type="EMBL" id="CP071868">
    <property type="protein sequence ID" value="QTE31385.1"/>
    <property type="molecule type" value="Genomic_DNA"/>
</dbReference>
<evidence type="ECO:0000256" key="2">
    <source>
        <dbReference type="ARBA" id="ARBA00022475"/>
    </source>
</evidence>
<evidence type="ECO:0000256" key="7">
    <source>
        <dbReference type="ARBA" id="ARBA00023004"/>
    </source>
</evidence>
<evidence type="ECO:0000313" key="14">
    <source>
        <dbReference type="Proteomes" id="UP000663937"/>
    </source>
</evidence>
<organism evidence="13 14">
    <name type="scientific">Pengzhenrongella sicca</name>
    <dbReference type="NCBI Taxonomy" id="2819238"/>
    <lineage>
        <taxon>Bacteria</taxon>
        <taxon>Bacillati</taxon>
        <taxon>Actinomycetota</taxon>
        <taxon>Actinomycetes</taxon>
        <taxon>Micrococcales</taxon>
        <taxon>Pengzhenrongella</taxon>
    </lineage>
</organism>
<dbReference type="InterPro" id="IPR003780">
    <property type="entry name" value="COX15/CtaA_fam"/>
</dbReference>
<keyword evidence="5 12" id="KW-1133">Transmembrane helix</keyword>
<feature type="transmembrane region" description="Helical" evidence="12">
    <location>
        <begin position="105"/>
        <end position="125"/>
    </location>
</feature>